<dbReference type="InterPro" id="IPR008963">
    <property type="entry name" value="Purple_acid_Pase-like_N"/>
</dbReference>
<dbReference type="InterPro" id="IPR039331">
    <property type="entry name" value="PAPs-like"/>
</dbReference>
<evidence type="ECO:0000313" key="6">
    <source>
        <dbReference type="Proteomes" id="UP001156706"/>
    </source>
</evidence>
<name>A0ABQ5YIJ1_9NEIS</name>
<dbReference type="Gene3D" id="3.60.21.10">
    <property type="match status" value="1"/>
</dbReference>
<dbReference type="InterPro" id="IPR015914">
    <property type="entry name" value="PAPs_N"/>
</dbReference>
<evidence type="ECO:0008006" key="7">
    <source>
        <dbReference type="Google" id="ProtNLM"/>
    </source>
</evidence>
<protein>
    <recommendedName>
        <fullName evidence="7">Metallophosphoesterase family protein</fullName>
    </recommendedName>
</protein>
<dbReference type="SUPFAM" id="SSF56300">
    <property type="entry name" value="Metallo-dependent phosphatases"/>
    <property type="match status" value="1"/>
</dbReference>
<evidence type="ECO:0000259" key="3">
    <source>
        <dbReference type="Pfam" id="PF00149"/>
    </source>
</evidence>
<feature type="signal peptide" evidence="2">
    <location>
        <begin position="1"/>
        <end position="22"/>
    </location>
</feature>
<evidence type="ECO:0000313" key="5">
    <source>
        <dbReference type="EMBL" id="GLR13803.1"/>
    </source>
</evidence>
<dbReference type="NCBIfam" id="NF033679">
    <property type="entry name" value="DNRLRE_dom"/>
    <property type="match status" value="1"/>
</dbReference>
<dbReference type="Gene3D" id="2.60.40.380">
    <property type="entry name" value="Purple acid phosphatase-like, N-terminal"/>
    <property type="match status" value="1"/>
</dbReference>
<proteinExistence type="predicted"/>
<comment type="caution">
    <text evidence="5">The sequence shown here is derived from an EMBL/GenBank/DDBJ whole genome shotgun (WGS) entry which is preliminary data.</text>
</comment>
<evidence type="ECO:0000259" key="4">
    <source>
        <dbReference type="Pfam" id="PF16656"/>
    </source>
</evidence>
<feature type="domain" description="Purple acid phosphatase N-terminal" evidence="4">
    <location>
        <begin position="25"/>
        <end position="116"/>
    </location>
</feature>
<dbReference type="EMBL" id="BSOG01000002">
    <property type="protein sequence ID" value="GLR13803.1"/>
    <property type="molecule type" value="Genomic_DNA"/>
</dbReference>
<dbReference type="PANTHER" id="PTHR22953:SF153">
    <property type="entry name" value="PURPLE ACID PHOSPHATASE"/>
    <property type="match status" value="1"/>
</dbReference>
<evidence type="ECO:0000256" key="2">
    <source>
        <dbReference type="SAM" id="SignalP"/>
    </source>
</evidence>
<dbReference type="PANTHER" id="PTHR22953">
    <property type="entry name" value="ACID PHOSPHATASE RELATED"/>
    <property type="match status" value="1"/>
</dbReference>
<dbReference type="InterPro" id="IPR004843">
    <property type="entry name" value="Calcineurin-like_PHP"/>
</dbReference>
<feature type="domain" description="Calcineurin-like phosphoesterase" evidence="3">
    <location>
        <begin position="145"/>
        <end position="293"/>
    </location>
</feature>
<dbReference type="SUPFAM" id="SSF49363">
    <property type="entry name" value="Purple acid phosphatase, N-terminal domain"/>
    <property type="match status" value="1"/>
</dbReference>
<keyword evidence="1 2" id="KW-0732">Signal</keyword>
<organism evidence="5 6">
    <name type="scientific">Chitinimonas prasina</name>
    <dbReference type="NCBI Taxonomy" id="1434937"/>
    <lineage>
        <taxon>Bacteria</taxon>
        <taxon>Pseudomonadati</taxon>
        <taxon>Pseudomonadota</taxon>
        <taxon>Betaproteobacteria</taxon>
        <taxon>Neisseriales</taxon>
        <taxon>Chitinibacteraceae</taxon>
        <taxon>Chitinimonas</taxon>
    </lineage>
</organism>
<keyword evidence="6" id="KW-1185">Reference proteome</keyword>
<dbReference type="Proteomes" id="UP001156706">
    <property type="component" value="Unassembled WGS sequence"/>
</dbReference>
<dbReference type="Pfam" id="PF00149">
    <property type="entry name" value="Metallophos"/>
    <property type="match status" value="1"/>
</dbReference>
<reference evidence="6" key="1">
    <citation type="journal article" date="2019" name="Int. J. Syst. Evol. Microbiol.">
        <title>The Global Catalogue of Microorganisms (GCM) 10K type strain sequencing project: providing services to taxonomists for standard genome sequencing and annotation.</title>
        <authorList>
            <consortium name="The Broad Institute Genomics Platform"/>
            <consortium name="The Broad Institute Genome Sequencing Center for Infectious Disease"/>
            <person name="Wu L."/>
            <person name="Ma J."/>
        </authorList>
    </citation>
    <scope>NUCLEOTIDE SEQUENCE [LARGE SCALE GENOMIC DNA]</scope>
    <source>
        <strain evidence="6">NBRC 110044</strain>
    </source>
</reference>
<dbReference type="Pfam" id="PF16656">
    <property type="entry name" value="Pur_ac_phosph_N"/>
    <property type="match status" value="1"/>
</dbReference>
<gene>
    <name evidence="5" type="ORF">GCM10007907_25930</name>
</gene>
<sequence length="613" mass="65693">MKVYRRIGLLCLGLALASQAEAAVKNVRIVWEANPSSEAIIGFSRSGSAGSSGQYVKYGSSTTESSWQNSATAIKRTFKSSLDNYFVRLTGLTANTEYYFRACDSTGCTEPYFFRTAPSAPQGLTFIAGGDSRTNRSQRQQGNRLVQKVRPHFVMFSGDYTDNHSASEMDTWLTDWLLTYTPTTINGVAYKQAYPLIPTVGNHEASDMNFMCSVFGVDADRNGSCSLRDSYYALNVGNLLRIYTLNTEFGSSQANDRTAQRNWLNGDLPANGTSAQWRLAQYHKPMFPRSSSKPAVHQIALDWAQVFYDYRMNLVNESDTHIAKYTKPVRPNGSDYQEVSAGTVYIGEGAWGAPVRTADRSSPWIVDQGSFAHLNVIQATASNVDIRTVYLSSEPSTSTLSKGGRDADPLALPTGWSLWDSAAVGNVFSLKRAANNLTELNESTSVPGQSISLSATRDVTVSSSGTLQNGNTVLADGDDAGKQLRALLGWGLTSVPAGATVQSASIKLNVVDPSSGSYNLHAMNSSWSETTATYAQTSGGTLIGSVVPSSNGSASITLNAAGVAMVQGWLNGSMVNHGVVLSSGGSSNGVDFSSRESGNAAQLLLNFTVPTTR</sequence>
<dbReference type="InterPro" id="IPR029052">
    <property type="entry name" value="Metallo-depent_PP-like"/>
</dbReference>
<evidence type="ECO:0000256" key="1">
    <source>
        <dbReference type="ARBA" id="ARBA00022729"/>
    </source>
</evidence>
<accession>A0ABQ5YIJ1</accession>
<feature type="chain" id="PRO_5046149106" description="Metallophosphoesterase family protein" evidence="2">
    <location>
        <begin position="23"/>
        <end position="613"/>
    </location>
</feature>